<accession>A0ABS9VQX3</accession>
<feature type="signal peptide" evidence="1">
    <location>
        <begin position="1"/>
        <end position="35"/>
    </location>
</feature>
<evidence type="ECO:0000256" key="1">
    <source>
        <dbReference type="SAM" id="SignalP"/>
    </source>
</evidence>
<keyword evidence="1" id="KW-0732">Signal</keyword>
<evidence type="ECO:0008006" key="4">
    <source>
        <dbReference type="Google" id="ProtNLM"/>
    </source>
</evidence>
<evidence type="ECO:0000313" key="3">
    <source>
        <dbReference type="Proteomes" id="UP001203058"/>
    </source>
</evidence>
<comment type="caution">
    <text evidence="2">The sequence shown here is derived from an EMBL/GenBank/DDBJ whole genome shotgun (WGS) entry which is preliminary data.</text>
</comment>
<reference evidence="2 3" key="1">
    <citation type="submission" date="2022-03" db="EMBL/GenBank/DDBJ databases">
        <authorList>
            <person name="Jo J.-H."/>
            <person name="Im W.-T."/>
        </authorList>
    </citation>
    <scope>NUCLEOTIDE SEQUENCE [LARGE SCALE GENOMIC DNA]</scope>
    <source>
        <strain evidence="2 3">SM33</strain>
    </source>
</reference>
<dbReference type="EMBL" id="JAKZHW010000002">
    <property type="protein sequence ID" value="MCH8617376.1"/>
    <property type="molecule type" value="Genomic_DNA"/>
</dbReference>
<sequence length="272" mass="29389">MDHRQERMMRNSGKARSLSSIFAAGCAVIATGAQARTIEATFSATNFSDPLGIDNAYFPLSPGTTQTYKAESMDGCEVVVTTVTSDTRVIDGVTTRVVRDTAYENETCTTDASALVEDTLDYYAQDDDGNVWYFGEDTYNCALGTCPLGEGSWIAGDNPVGALPGIIMLAQPRSGDTYYQEQAEDVAVDQATVTSTSVTVKLKREDAYPPGTFTNCIKTKEFSSLEKGSTEFKYYCPNIGNVLVEEHHGSVLISELTGGADPLRFRSVQAAH</sequence>
<feature type="chain" id="PRO_5046819933" description="Lipoprotein" evidence="1">
    <location>
        <begin position="36"/>
        <end position="272"/>
    </location>
</feature>
<name>A0ABS9VQX3_9SPHN</name>
<proteinExistence type="predicted"/>
<gene>
    <name evidence="2" type="ORF">LZ016_14860</name>
</gene>
<dbReference type="RefSeq" id="WP_241448247.1">
    <property type="nucleotide sequence ID" value="NZ_JAKZHW010000002.1"/>
</dbReference>
<evidence type="ECO:0000313" key="2">
    <source>
        <dbReference type="EMBL" id="MCH8617376.1"/>
    </source>
</evidence>
<keyword evidence="3" id="KW-1185">Reference proteome</keyword>
<dbReference type="Proteomes" id="UP001203058">
    <property type="component" value="Unassembled WGS sequence"/>
</dbReference>
<protein>
    <recommendedName>
        <fullName evidence="4">Lipoprotein</fullName>
    </recommendedName>
</protein>
<organism evidence="2 3">
    <name type="scientific">Sphingomonas telluris</name>
    <dbReference type="NCBI Taxonomy" id="2907998"/>
    <lineage>
        <taxon>Bacteria</taxon>
        <taxon>Pseudomonadati</taxon>
        <taxon>Pseudomonadota</taxon>
        <taxon>Alphaproteobacteria</taxon>
        <taxon>Sphingomonadales</taxon>
        <taxon>Sphingomonadaceae</taxon>
        <taxon>Sphingomonas</taxon>
    </lineage>
</organism>